<organism evidence="2 3">
    <name type="scientific">Peribacillus loiseleuriae</name>
    <dbReference type="NCBI Taxonomy" id="1679170"/>
    <lineage>
        <taxon>Bacteria</taxon>
        <taxon>Bacillati</taxon>
        <taxon>Bacillota</taxon>
        <taxon>Bacilli</taxon>
        <taxon>Bacillales</taxon>
        <taxon>Bacillaceae</taxon>
        <taxon>Peribacillus</taxon>
    </lineage>
</organism>
<name>A0A0K9GY13_9BACI</name>
<evidence type="ECO:0000313" key="3">
    <source>
        <dbReference type="Proteomes" id="UP000037146"/>
    </source>
</evidence>
<dbReference type="NCBIfam" id="TIGR02359">
    <property type="entry name" value="thiW"/>
    <property type="match status" value="1"/>
</dbReference>
<dbReference type="Pfam" id="PF09512">
    <property type="entry name" value="ThiW"/>
    <property type="match status" value="1"/>
</dbReference>
<dbReference type="InterPro" id="IPR012652">
    <property type="entry name" value="ThiW"/>
</dbReference>
<comment type="caution">
    <text evidence="2">The sequence shown here is derived from an EMBL/GenBank/DDBJ whole genome shotgun (WGS) entry which is preliminary data.</text>
</comment>
<sequence length="173" mass="18455">MNSIRKLSLTAMITALTTLTSSFVFIPMGFAKVFPIQHLANVLTAVMLGPGYAIAQALLVSIIRNMAGTGSIFAFPGSMIGALLAGLLFKYTNKIGYACLGEVIGTGIIGSLVCYPIALLFLGKKVALFGFLPAFSISSLAGASIAFILLKVFLKNKYLEGLLYENSTYNRRL</sequence>
<gene>
    <name evidence="2" type="ORF">AC625_19680</name>
</gene>
<evidence type="ECO:0000256" key="1">
    <source>
        <dbReference type="SAM" id="Phobius"/>
    </source>
</evidence>
<dbReference type="Proteomes" id="UP000037146">
    <property type="component" value="Unassembled WGS sequence"/>
</dbReference>
<dbReference type="EMBL" id="LFZW01000001">
    <property type="protein sequence ID" value="KMY51486.1"/>
    <property type="molecule type" value="Genomic_DNA"/>
</dbReference>
<dbReference type="STRING" id="1679170.AC625_19680"/>
<keyword evidence="3" id="KW-1185">Reference proteome</keyword>
<dbReference type="Gene3D" id="1.10.1760.20">
    <property type="match status" value="1"/>
</dbReference>
<protein>
    <submittedName>
        <fullName evidence="2">ThiW protein</fullName>
    </submittedName>
</protein>
<feature type="transmembrane region" description="Helical" evidence="1">
    <location>
        <begin position="38"/>
        <end position="60"/>
    </location>
</feature>
<accession>A0A0K9GY13</accession>
<feature type="transmembrane region" description="Helical" evidence="1">
    <location>
        <begin position="95"/>
        <end position="122"/>
    </location>
</feature>
<keyword evidence="1" id="KW-0812">Transmembrane</keyword>
<feature type="transmembrane region" description="Helical" evidence="1">
    <location>
        <begin position="129"/>
        <end position="154"/>
    </location>
</feature>
<dbReference type="OrthoDB" id="5516776at2"/>
<dbReference type="PIRSF" id="PIRSF024534">
    <property type="entry name" value="ThiW"/>
    <property type="match status" value="1"/>
</dbReference>
<proteinExistence type="predicted"/>
<keyword evidence="1" id="KW-0472">Membrane</keyword>
<evidence type="ECO:0000313" key="2">
    <source>
        <dbReference type="EMBL" id="KMY51486.1"/>
    </source>
</evidence>
<dbReference type="AlphaFoldDB" id="A0A0K9GY13"/>
<dbReference type="PATRIC" id="fig|1679170.3.peg.4468"/>
<dbReference type="RefSeq" id="WP_049682837.1">
    <property type="nucleotide sequence ID" value="NZ_JBIVOD010000007.1"/>
</dbReference>
<feature type="transmembrane region" description="Helical" evidence="1">
    <location>
        <begin position="72"/>
        <end position="89"/>
    </location>
</feature>
<keyword evidence="1" id="KW-1133">Transmembrane helix</keyword>
<reference evidence="3" key="1">
    <citation type="submission" date="2015-07" db="EMBL/GenBank/DDBJ databases">
        <title>Genome sequencing project for genomic taxonomy and phylogenomics of Bacillus-like bacteria.</title>
        <authorList>
            <person name="Liu B."/>
            <person name="Wang J."/>
            <person name="Zhu Y."/>
            <person name="Liu G."/>
            <person name="Chen Q."/>
            <person name="Chen Z."/>
            <person name="Lan J."/>
            <person name="Che J."/>
            <person name="Ge C."/>
            <person name="Shi H."/>
            <person name="Pan Z."/>
            <person name="Liu X."/>
        </authorList>
    </citation>
    <scope>NUCLEOTIDE SEQUENCE [LARGE SCALE GENOMIC DNA]</scope>
    <source>
        <strain evidence="3">FJAT-27997</strain>
    </source>
</reference>